<keyword evidence="3" id="KW-1185">Reference proteome</keyword>
<comment type="caution">
    <text evidence="2">The sequence shown here is derived from an EMBL/GenBank/DDBJ whole genome shotgun (WGS) entry which is preliminary data.</text>
</comment>
<dbReference type="PANTHER" id="PTHR12121">
    <property type="entry name" value="CARBON CATABOLITE REPRESSOR PROTEIN 4"/>
    <property type="match status" value="1"/>
</dbReference>
<name>A0A4V5PM48_9BACT</name>
<dbReference type="GO" id="GO:0000175">
    <property type="term" value="F:3'-5'-RNA exonuclease activity"/>
    <property type="evidence" value="ECO:0007669"/>
    <property type="project" value="TreeGrafter"/>
</dbReference>
<dbReference type="SUPFAM" id="SSF56219">
    <property type="entry name" value="DNase I-like"/>
    <property type="match status" value="1"/>
</dbReference>
<evidence type="ECO:0000313" key="2">
    <source>
        <dbReference type="EMBL" id="TKC99197.1"/>
    </source>
</evidence>
<organism evidence="2 3">
    <name type="scientific">Polyangium fumosum</name>
    <dbReference type="NCBI Taxonomy" id="889272"/>
    <lineage>
        <taxon>Bacteria</taxon>
        <taxon>Pseudomonadati</taxon>
        <taxon>Myxococcota</taxon>
        <taxon>Polyangia</taxon>
        <taxon>Polyangiales</taxon>
        <taxon>Polyangiaceae</taxon>
        <taxon>Polyangium</taxon>
    </lineage>
</organism>
<keyword evidence="2" id="KW-0269">Exonuclease</keyword>
<proteinExistence type="predicted"/>
<dbReference type="OrthoDB" id="9793162at2"/>
<accession>A0A4V5PM48</accession>
<gene>
    <name evidence="2" type="ORF">E8A74_38625</name>
</gene>
<dbReference type="InterPro" id="IPR036691">
    <property type="entry name" value="Endo/exonu/phosph_ase_sf"/>
</dbReference>
<feature type="domain" description="Endonuclease/exonuclease/phosphatase" evidence="1">
    <location>
        <begin position="9"/>
        <end position="250"/>
    </location>
</feature>
<reference evidence="2 3" key="1">
    <citation type="submission" date="2019-04" db="EMBL/GenBank/DDBJ databases">
        <authorList>
            <person name="Li Y."/>
            <person name="Wang J."/>
        </authorList>
    </citation>
    <scope>NUCLEOTIDE SEQUENCE [LARGE SCALE GENOMIC DNA]</scope>
    <source>
        <strain evidence="2 3">DSM 14668</strain>
    </source>
</reference>
<keyword evidence="2" id="KW-0540">Nuclease</keyword>
<dbReference type="Pfam" id="PF03372">
    <property type="entry name" value="Exo_endo_phos"/>
    <property type="match status" value="1"/>
</dbReference>
<dbReference type="InterPro" id="IPR050410">
    <property type="entry name" value="CCR4/nocturin_mRNA_transcr"/>
</dbReference>
<dbReference type="RefSeq" id="WP_136934122.1">
    <property type="nucleotide sequence ID" value="NZ_SSMQ01000059.1"/>
</dbReference>
<dbReference type="Proteomes" id="UP000309215">
    <property type="component" value="Unassembled WGS sequence"/>
</dbReference>
<dbReference type="Gene3D" id="3.60.10.10">
    <property type="entry name" value="Endonuclease/exonuclease/phosphatase"/>
    <property type="match status" value="1"/>
</dbReference>
<protein>
    <submittedName>
        <fullName evidence="2">Endonuclease/exonuclease/phosphatase family protein</fullName>
    </submittedName>
</protein>
<keyword evidence="2" id="KW-0255">Endonuclease</keyword>
<dbReference type="EMBL" id="SSMQ01000059">
    <property type="protein sequence ID" value="TKC99197.1"/>
    <property type="molecule type" value="Genomic_DNA"/>
</dbReference>
<evidence type="ECO:0000313" key="3">
    <source>
        <dbReference type="Proteomes" id="UP000309215"/>
    </source>
</evidence>
<keyword evidence="2" id="KW-0378">Hydrolase</keyword>
<sequence>MTTTFSATTYNVLAQCYMRPDRYRDSPADALDPATRRARLLARIDALGSDLWCLQEVERDLYDALCARLDATHASAYAQRTGRREGSALFARRAVFAWHSHDVLHFEAHRPGDDDLALIARLTVDSRPLHVATTHLIWQPDSTPTDEHLGYRQMRELLASRDAAPADVTWLVAGDFNATSQSVVLAAAYERGLAESCQAQRPWDTTAINGRPRKIDYLLHSTGRLDPRPGVLPRLRRDTVMPSASEPSDHLPLTVTFALVS</sequence>
<dbReference type="PANTHER" id="PTHR12121:SF36">
    <property type="entry name" value="ENDONUCLEASE_EXONUCLEASE_PHOSPHATASE DOMAIN-CONTAINING PROTEIN"/>
    <property type="match status" value="1"/>
</dbReference>
<dbReference type="InterPro" id="IPR005135">
    <property type="entry name" value="Endo/exonuclease/phosphatase"/>
</dbReference>
<dbReference type="GO" id="GO:0004519">
    <property type="term" value="F:endonuclease activity"/>
    <property type="evidence" value="ECO:0007669"/>
    <property type="project" value="UniProtKB-KW"/>
</dbReference>
<evidence type="ECO:0000259" key="1">
    <source>
        <dbReference type="Pfam" id="PF03372"/>
    </source>
</evidence>
<dbReference type="AlphaFoldDB" id="A0A4V5PM48"/>